<accession>A0ABR9V6B2</accession>
<dbReference type="InterPro" id="IPR000653">
    <property type="entry name" value="DegT/StrS_aminotransferase"/>
</dbReference>
<dbReference type="PANTHER" id="PTHR30244">
    <property type="entry name" value="TRANSAMINASE"/>
    <property type="match status" value="1"/>
</dbReference>
<keyword evidence="4" id="KW-0032">Aminotransferase</keyword>
<comment type="caution">
    <text evidence="4">The sequence shown here is derived from an EMBL/GenBank/DDBJ whole genome shotgun (WGS) entry which is preliminary data.</text>
</comment>
<keyword evidence="4" id="KW-0808">Transferase</keyword>
<comment type="similarity">
    <text evidence="2 3">Belongs to the DegT/DnrJ/EryC1 family.</text>
</comment>
<gene>
    <name evidence="4" type="ORF">IQ215_12085</name>
</gene>
<dbReference type="CDD" id="cd00616">
    <property type="entry name" value="AHBA_syn"/>
    <property type="match status" value="1"/>
</dbReference>
<dbReference type="Gene3D" id="3.40.640.10">
    <property type="entry name" value="Type I PLP-dependent aspartate aminotransferase-like (Major domain)"/>
    <property type="match status" value="1"/>
</dbReference>
<evidence type="ECO:0000256" key="3">
    <source>
        <dbReference type="RuleBase" id="RU004508"/>
    </source>
</evidence>
<dbReference type="InterPro" id="IPR015424">
    <property type="entry name" value="PyrdxlP-dep_Trfase"/>
</dbReference>
<dbReference type="InterPro" id="IPR015422">
    <property type="entry name" value="PyrdxlP-dep_Trfase_small"/>
</dbReference>
<evidence type="ECO:0000313" key="5">
    <source>
        <dbReference type="Proteomes" id="UP000654604"/>
    </source>
</evidence>
<dbReference type="Pfam" id="PF01041">
    <property type="entry name" value="DegT_DnrJ_EryC1"/>
    <property type="match status" value="1"/>
</dbReference>
<organism evidence="4 5">
    <name type="scientific">Cyanobacterium stanieri LEGE 03274</name>
    <dbReference type="NCBI Taxonomy" id="1828756"/>
    <lineage>
        <taxon>Bacteria</taxon>
        <taxon>Bacillati</taxon>
        <taxon>Cyanobacteriota</taxon>
        <taxon>Cyanophyceae</taxon>
        <taxon>Oscillatoriophycideae</taxon>
        <taxon>Chroococcales</taxon>
        <taxon>Geminocystaceae</taxon>
        <taxon>Cyanobacterium</taxon>
    </lineage>
</organism>
<name>A0ABR9V6B2_9CHRO</name>
<evidence type="ECO:0000313" key="4">
    <source>
        <dbReference type="EMBL" id="MBE9223436.1"/>
    </source>
</evidence>
<keyword evidence="5" id="KW-1185">Reference proteome</keyword>
<sequence>MKIPILDLKLQYQQLKSEIDGAIALVLESTQFVLGPEVQKLEQEIANFLGVNHAIGVNSGTDALIIALRALNIGVGDEVITSPFSFYATAESISLVGAKPIFAYIEEDSFNINPESIKEKITPHTKAIMPVHLYGQPAKMAQIRDIAQEYGLKIIEDCAQAFGAIYHGDCLGCGQQCKESQRHDIEGKYVGSIGDVGAFSFYPTKNLGAYGDGGMITTNDDSIAELAKMLRVHGAKKNYHNEMLGYNSRLDSIQATILRVKLKYIRKWNQTRQDIARQYNQLLGNNDAIIVPQFSKGHVFHQYTIRVTNGRRDDLKEYLANKGIGSMIYYPIPQDQLPVYENQYTPHPLTTQLASEVLSLPIYPELPREDIETVADAIIQWTKEING</sequence>
<keyword evidence="1 3" id="KW-0663">Pyridoxal phosphate</keyword>
<dbReference type="PIRSF" id="PIRSF000390">
    <property type="entry name" value="PLP_StrS"/>
    <property type="match status" value="1"/>
</dbReference>
<dbReference type="Gene3D" id="3.90.1150.10">
    <property type="entry name" value="Aspartate Aminotransferase, domain 1"/>
    <property type="match status" value="1"/>
</dbReference>
<protein>
    <submittedName>
        <fullName evidence="4">DegT/DnrJ/EryC1/StrS family aminotransferase</fullName>
    </submittedName>
</protein>
<reference evidence="4 5" key="1">
    <citation type="submission" date="2020-10" db="EMBL/GenBank/DDBJ databases">
        <authorList>
            <person name="Castelo-Branco R."/>
            <person name="Eusebio N."/>
            <person name="Adriana R."/>
            <person name="Vieira A."/>
            <person name="Brugerolle De Fraissinette N."/>
            <person name="Rezende De Castro R."/>
            <person name="Schneider M.P."/>
            <person name="Vasconcelos V."/>
            <person name="Leao P.N."/>
        </authorList>
    </citation>
    <scope>NUCLEOTIDE SEQUENCE [LARGE SCALE GENOMIC DNA]</scope>
    <source>
        <strain evidence="4 5">LEGE 03274</strain>
    </source>
</reference>
<dbReference type="InterPro" id="IPR015421">
    <property type="entry name" value="PyrdxlP-dep_Trfase_major"/>
</dbReference>
<dbReference type="EMBL" id="JADEWC010000031">
    <property type="protein sequence ID" value="MBE9223436.1"/>
    <property type="molecule type" value="Genomic_DNA"/>
</dbReference>
<proteinExistence type="inferred from homology"/>
<dbReference type="PANTHER" id="PTHR30244:SF36">
    <property type="entry name" value="3-OXO-GLUCOSE-6-PHOSPHATE:GLUTAMATE AMINOTRANSFERASE"/>
    <property type="match status" value="1"/>
</dbReference>
<dbReference type="SUPFAM" id="SSF53383">
    <property type="entry name" value="PLP-dependent transferases"/>
    <property type="match status" value="1"/>
</dbReference>
<evidence type="ECO:0000256" key="2">
    <source>
        <dbReference type="ARBA" id="ARBA00037999"/>
    </source>
</evidence>
<evidence type="ECO:0000256" key="1">
    <source>
        <dbReference type="ARBA" id="ARBA00022898"/>
    </source>
</evidence>
<dbReference type="GO" id="GO:0008483">
    <property type="term" value="F:transaminase activity"/>
    <property type="evidence" value="ECO:0007669"/>
    <property type="project" value="UniProtKB-KW"/>
</dbReference>
<dbReference type="RefSeq" id="WP_193801673.1">
    <property type="nucleotide sequence ID" value="NZ_JADEWC010000031.1"/>
</dbReference>
<dbReference type="Proteomes" id="UP000654604">
    <property type="component" value="Unassembled WGS sequence"/>
</dbReference>